<name>A0A2P2NQ00_RHIMU</name>
<accession>A0A2P2NQ00</accession>
<proteinExistence type="predicted"/>
<dbReference type="EMBL" id="GGEC01064094">
    <property type="protein sequence ID" value="MBX44578.1"/>
    <property type="molecule type" value="Transcribed_RNA"/>
</dbReference>
<dbReference type="AlphaFoldDB" id="A0A2P2NQ00"/>
<organism evidence="1">
    <name type="scientific">Rhizophora mucronata</name>
    <name type="common">Asiatic mangrove</name>
    <dbReference type="NCBI Taxonomy" id="61149"/>
    <lineage>
        <taxon>Eukaryota</taxon>
        <taxon>Viridiplantae</taxon>
        <taxon>Streptophyta</taxon>
        <taxon>Embryophyta</taxon>
        <taxon>Tracheophyta</taxon>
        <taxon>Spermatophyta</taxon>
        <taxon>Magnoliopsida</taxon>
        <taxon>eudicotyledons</taxon>
        <taxon>Gunneridae</taxon>
        <taxon>Pentapetalae</taxon>
        <taxon>rosids</taxon>
        <taxon>fabids</taxon>
        <taxon>Malpighiales</taxon>
        <taxon>Rhizophoraceae</taxon>
        <taxon>Rhizophora</taxon>
    </lineage>
</organism>
<evidence type="ECO:0000313" key="1">
    <source>
        <dbReference type="EMBL" id="MBX44578.1"/>
    </source>
</evidence>
<sequence length="54" mass="5870">MVSSPLWADGCQGRSETLFLMEISLQKCLSSSAYGMVRIWASFSESSAICCTTV</sequence>
<reference evidence="1" key="1">
    <citation type="submission" date="2018-02" db="EMBL/GenBank/DDBJ databases">
        <title>Rhizophora mucronata_Transcriptome.</title>
        <authorList>
            <person name="Meera S.P."/>
            <person name="Sreeshan A."/>
            <person name="Augustine A."/>
        </authorList>
    </citation>
    <scope>NUCLEOTIDE SEQUENCE</scope>
    <source>
        <tissue evidence="1">Leaf</tissue>
    </source>
</reference>
<protein>
    <submittedName>
        <fullName evidence="1">Uncharacterized protein</fullName>
    </submittedName>
</protein>